<dbReference type="InterPro" id="IPR036291">
    <property type="entry name" value="NAD(P)-bd_dom_sf"/>
</dbReference>
<proteinExistence type="inferred from homology"/>
<keyword evidence="4" id="KW-0443">Lipid metabolism</keyword>
<dbReference type="PRINTS" id="PR00080">
    <property type="entry name" value="SDRFAMILY"/>
</dbReference>
<dbReference type="PANTHER" id="PTHR43180">
    <property type="entry name" value="3-OXOACYL-(ACYL-CARRIER-PROTEIN) REDUCTASE (AFU_ORTHOLOGUE AFUA_6G11210)"/>
    <property type="match status" value="1"/>
</dbReference>
<protein>
    <submittedName>
        <fullName evidence="7">SDR family NAD(P)-dependent oxidoreductase</fullName>
        <ecNumber evidence="7">1.1.1.-</ecNumber>
    </submittedName>
</protein>
<dbReference type="NCBIfam" id="NF005559">
    <property type="entry name" value="PRK07231.1"/>
    <property type="match status" value="1"/>
</dbReference>
<evidence type="ECO:0000256" key="6">
    <source>
        <dbReference type="SAM" id="MobiDB-lite"/>
    </source>
</evidence>
<sequence>MTNELSGKIVVVTGGASGLGQGIVEKFVAEGGRVVIADVDEEAGRALAAALGDAAEFVRTDVAVPAEVAAAVDHAAEKYGRLDVMVNNAGVSGTMHSSFLDDDLADFERVMSVNLLGVMAGTKFAAVRMAETGGGSIVNISSIGGIQAGAAVMTYRASKAAVIHFTKSVAIDLAQHDIRVNCIAPGSIPTPLLAKSAVAMGADADTFIAMVRQMMAANRPLKRDGSSEDVADAALYFASDRSRYVTATLLPVDGGTSAGQTTQVQQGGGQQQKADESELVGSGQSGEA</sequence>
<evidence type="ECO:0000313" key="8">
    <source>
        <dbReference type="Proteomes" id="UP001597286"/>
    </source>
</evidence>
<dbReference type="InterPro" id="IPR002347">
    <property type="entry name" value="SDR_fam"/>
</dbReference>
<comment type="similarity">
    <text evidence="1">Belongs to the short-chain dehydrogenases/reductases (SDR) family.</text>
</comment>
<feature type="compositionally biased region" description="Low complexity" evidence="6">
    <location>
        <begin position="254"/>
        <end position="265"/>
    </location>
</feature>
<dbReference type="PANTHER" id="PTHR43180:SF28">
    <property type="entry name" value="NAD(P)-BINDING ROSSMANN-FOLD SUPERFAMILY PROTEIN"/>
    <property type="match status" value="1"/>
</dbReference>
<dbReference type="RefSeq" id="WP_378485762.1">
    <property type="nucleotide sequence ID" value="NZ_JBHUFB010000010.1"/>
</dbReference>
<evidence type="ECO:0000256" key="4">
    <source>
        <dbReference type="ARBA" id="ARBA00023098"/>
    </source>
</evidence>
<keyword evidence="2 7" id="KW-0560">Oxidoreductase</keyword>
<dbReference type="EMBL" id="JBHUFB010000010">
    <property type="protein sequence ID" value="MFD1813290.1"/>
    <property type="molecule type" value="Genomic_DNA"/>
</dbReference>
<evidence type="ECO:0000313" key="7">
    <source>
        <dbReference type="EMBL" id="MFD1813290.1"/>
    </source>
</evidence>
<dbReference type="Gene3D" id="3.40.50.720">
    <property type="entry name" value="NAD(P)-binding Rossmann-like Domain"/>
    <property type="match status" value="1"/>
</dbReference>
<keyword evidence="8" id="KW-1185">Reference proteome</keyword>
<dbReference type="SUPFAM" id="SSF51735">
    <property type="entry name" value="NAD(P)-binding Rossmann-fold domains"/>
    <property type="match status" value="1"/>
</dbReference>
<keyword evidence="3" id="KW-0520">NAD</keyword>
<dbReference type="EC" id="1.1.1.-" evidence="7"/>
<organism evidence="7 8">
    <name type="scientific">Rhodococcus gannanensis</name>
    <dbReference type="NCBI Taxonomy" id="1960308"/>
    <lineage>
        <taxon>Bacteria</taxon>
        <taxon>Bacillati</taxon>
        <taxon>Actinomycetota</taxon>
        <taxon>Actinomycetes</taxon>
        <taxon>Mycobacteriales</taxon>
        <taxon>Nocardiaceae</taxon>
        <taxon>Rhodococcus</taxon>
    </lineage>
</organism>
<reference evidence="8" key="1">
    <citation type="journal article" date="2019" name="Int. J. Syst. Evol. Microbiol.">
        <title>The Global Catalogue of Microorganisms (GCM) 10K type strain sequencing project: providing services to taxonomists for standard genome sequencing and annotation.</title>
        <authorList>
            <consortium name="The Broad Institute Genomics Platform"/>
            <consortium name="The Broad Institute Genome Sequencing Center for Infectious Disease"/>
            <person name="Wu L."/>
            <person name="Ma J."/>
        </authorList>
    </citation>
    <scope>NUCLEOTIDE SEQUENCE [LARGE SCALE GENOMIC DNA]</scope>
    <source>
        <strain evidence="8">DT72</strain>
    </source>
</reference>
<name>A0ABW4P4E2_9NOCA</name>
<dbReference type="GO" id="GO:0016491">
    <property type="term" value="F:oxidoreductase activity"/>
    <property type="evidence" value="ECO:0007669"/>
    <property type="project" value="UniProtKB-KW"/>
</dbReference>
<evidence type="ECO:0000256" key="1">
    <source>
        <dbReference type="ARBA" id="ARBA00006484"/>
    </source>
</evidence>
<dbReference type="PRINTS" id="PR00081">
    <property type="entry name" value="GDHRDH"/>
</dbReference>
<evidence type="ECO:0000256" key="3">
    <source>
        <dbReference type="ARBA" id="ARBA00023027"/>
    </source>
</evidence>
<keyword evidence="5" id="KW-0753">Steroid metabolism</keyword>
<gene>
    <name evidence="7" type="ORF">ACFSJG_13780</name>
</gene>
<evidence type="ECO:0000256" key="2">
    <source>
        <dbReference type="ARBA" id="ARBA00023002"/>
    </source>
</evidence>
<evidence type="ECO:0000256" key="5">
    <source>
        <dbReference type="ARBA" id="ARBA00023221"/>
    </source>
</evidence>
<dbReference type="Proteomes" id="UP001597286">
    <property type="component" value="Unassembled WGS sequence"/>
</dbReference>
<accession>A0ABW4P4E2</accession>
<dbReference type="Pfam" id="PF13561">
    <property type="entry name" value="adh_short_C2"/>
    <property type="match status" value="1"/>
</dbReference>
<comment type="caution">
    <text evidence="7">The sequence shown here is derived from an EMBL/GenBank/DDBJ whole genome shotgun (WGS) entry which is preliminary data.</text>
</comment>
<feature type="region of interest" description="Disordered" evidence="6">
    <location>
        <begin position="253"/>
        <end position="288"/>
    </location>
</feature>